<feature type="transmembrane region" description="Helical" evidence="1">
    <location>
        <begin position="135"/>
        <end position="157"/>
    </location>
</feature>
<gene>
    <name evidence="2" type="ORF">SAMN06297229_0245</name>
</gene>
<organism evidence="2 3">
    <name type="scientific">Pseudidiomarina planktonica</name>
    <dbReference type="NCBI Taxonomy" id="1323738"/>
    <lineage>
        <taxon>Bacteria</taxon>
        <taxon>Pseudomonadati</taxon>
        <taxon>Pseudomonadota</taxon>
        <taxon>Gammaproteobacteria</taxon>
        <taxon>Alteromonadales</taxon>
        <taxon>Idiomarinaceae</taxon>
        <taxon>Pseudidiomarina</taxon>
    </lineage>
</organism>
<keyword evidence="1" id="KW-0812">Transmembrane</keyword>
<accession>A0A1Y6E9N0</accession>
<feature type="transmembrane region" description="Helical" evidence="1">
    <location>
        <begin position="21"/>
        <end position="40"/>
    </location>
</feature>
<name>A0A1Y6E9N0_9GAMM</name>
<dbReference type="AlphaFoldDB" id="A0A1Y6E9N0"/>
<dbReference type="Proteomes" id="UP000194450">
    <property type="component" value="Unassembled WGS sequence"/>
</dbReference>
<evidence type="ECO:0000313" key="2">
    <source>
        <dbReference type="EMBL" id="SMQ59304.1"/>
    </source>
</evidence>
<feature type="transmembrane region" description="Helical" evidence="1">
    <location>
        <begin position="52"/>
        <end position="74"/>
    </location>
</feature>
<feature type="transmembrane region" description="Helical" evidence="1">
    <location>
        <begin position="95"/>
        <end position="115"/>
    </location>
</feature>
<keyword evidence="1" id="KW-0472">Membrane</keyword>
<dbReference type="RefSeq" id="WP_086433441.1">
    <property type="nucleotide sequence ID" value="NZ_FXWH01000001.1"/>
</dbReference>
<protein>
    <recommendedName>
        <fullName evidence="4">ABC-2 family transporter protein</fullName>
    </recommendedName>
</protein>
<sequence>MLNKIKNEALFFLQELNAKKIEVLFGTIFLCAIFVGIFWFTDKEQSKITQYLPYYMLWVLLSGVISHVISSIKNDTDNKMLGVLTTSFYSYKKTLAARVLVRIPYDILLFLIYFFVLKFMFDLSQANTGMIIDIIIYYVILIPVVVCISISIGSALFFVKQHELVSIISSIMVALLLYLAYAYEAFFVISEGFSSTTAIYLAIYSLLFTALSAIGFKTFDYTLYRKKRTGGV</sequence>
<dbReference type="EMBL" id="FXWH01000001">
    <property type="protein sequence ID" value="SMQ59304.1"/>
    <property type="molecule type" value="Genomic_DNA"/>
</dbReference>
<evidence type="ECO:0000313" key="3">
    <source>
        <dbReference type="Proteomes" id="UP000194450"/>
    </source>
</evidence>
<evidence type="ECO:0000256" key="1">
    <source>
        <dbReference type="SAM" id="Phobius"/>
    </source>
</evidence>
<reference evidence="3" key="1">
    <citation type="submission" date="2017-04" db="EMBL/GenBank/DDBJ databases">
        <authorList>
            <person name="Varghese N."/>
            <person name="Submissions S."/>
        </authorList>
    </citation>
    <scope>NUCLEOTIDE SEQUENCE [LARGE SCALE GENOMIC DNA]</scope>
</reference>
<keyword evidence="1" id="KW-1133">Transmembrane helix</keyword>
<keyword evidence="3" id="KW-1185">Reference proteome</keyword>
<feature type="transmembrane region" description="Helical" evidence="1">
    <location>
        <begin position="198"/>
        <end position="219"/>
    </location>
</feature>
<proteinExistence type="predicted"/>
<evidence type="ECO:0008006" key="4">
    <source>
        <dbReference type="Google" id="ProtNLM"/>
    </source>
</evidence>
<feature type="transmembrane region" description="Helical" evidence="1">
    <location>
        <begin position="164"/>
        <end position="183"/>
    </location>
</feature>